<dbReference type="AlphaFoldDB" id="A0A7W8ESF9"/>
<sequence length="44" mass="4823">MDHRFEAQDTMLYGIVSAGPEVTEVESRLTTARASFCPADTSCE</sequence>
<gene>
    <name evidence="1" type="ORF">FHS40_001424</name>
</gene>
<organism evidence="1 2">
    <name type="scientific">Streptomyces spectabilis</name>
    <dbReference type="NCBI Taxonomy" id="68270"/>
    <lineage>
        <taxon>Bacteria</taxon>
        <taxon>Bacillati</taxon>
        <taxon>Actinomycetota</taxon>
        <taxon>Actinomycetes</taxon>
        <taxon>Kitasatosporales</taxon>
        <taxon>Streptomycetaceae</taxon>
        <taxon>Streptomyces</taxon>
    </lineage>
</organism>
<comment type="caution">
    <text evidence="1">The sequence shown here is derived from an EMBL/GenBank/DDBJ whole genome shotgun (WGS) entry which is preliminary data.</text>
</comment>
<dbReference type="Proteomes" id="UP000549009">
    <property type="component" value="Unassembled WGS sequence"/>
</dbReference>
<proteinExistence type="predicted"/>
<evidence type="ECO:0000313" key="1">
    <source>
        <dbReference type="EMBL" id="MBB5102371.1"/>
    </source>
</evidence>
<name>A0A7W8ESF9_STRST</name>
<protein>
    <submittedName>
        <fullName evidence="1">Uncharacterized protein</fullName>
    </submittedName>
</protein>
<accession>A0A7W8ESF9</accession>
<keyword evidence="2" id="KW-1185">Reference proteome</keyword>
<dbReference type="RefSeq" id="WP_260422752.1">
    <property type="nucleotide sequence ID" value="NZ_BMSQ01000009.1"/>
</dbReference>
<dbReference type="EMBL" id="JACHJD010000002">
    <property type="protein sequence ID" value="MBB5102371.1"/>
    <property type="molecule type" value="Genomic_DNA"/>
</dbReference>
<reference evidence="1 2" key="1">
    <citation type="submission" date="2020-08" db="EMBL/GenBank/DDBJ databases">
        <title>Genomic Encyclopedia of Type Strains, Phase III (KMG-III): the genomes of soil and plant-associated and newly described type strains.</title>
        <authorList>
            <person name="Whitman W."/>
        </authorList>
    </citation>
    <scope>NUCLEOTIDE SEQUENCE [LARGE SCALE GENOMIC DNA]</scope>
    <source>
        <strain evidence="1 2">CECT 3146</strain>
    </source>
</reference>
<evidence type="ECO:0000313" key="2">
    <source>
        <dbReference type="Proteomes" id="UP000549009"/>
    </source>
</evidence>